<evidence type="ECO:0000313" key="1">
    <source>
        <dbReference type="EMBL" id="KKK70550.1"/>
    </source>
</evidence>
<dbReference type="AlphaFoldDB" id="A0A0F8YA48"/>
<comment type="caution">
    <text evidence="1">The sequence shown here is derived from an EMBL/GenBank/DDBJ whole genome shotgun (WGS) entry which is preliminary data.</text>
</comment>
<gene>
    <name evidence="1" type="ORF">LCGC14_2922880</name>
</gene>
<dbReference type="EMBL" id="LAZR01058139">
    <property type="protein sequence ID" value="KKK70550.1"/>
    <property type="molecule type" value="Genomic_DNA"/>
</dbReference>
<proteinExistence type="predicted"/>
<organism evidence="1">
    <name type="scientific">marine sediment metagenome</name>
    <dbReference type="NCBI Taxonomy" id="412755"/>
    <lineage>
        <taxon>unclassified sequences</taxon>
        <taxon>metagenomes</taxon>
        <taxon>ecological metagenomes</taxon>
    </lineage>
</organism>
<name>A0A0F8YA48_9ZZZZ</name>
<accession>A0A0F8YA48</accession>
<sequence length="136" mass="14401">VKTNEVITIDAERMLVTAVAGNVLTVKRAVDGTVLATHTDGADIYAPRTLTVARAQVGTTAATHLTAAAIVKNVPPGLISELCLAEVLYARAQEKGHFALTVGQGEAEREVSGKGIADVRKRAEEAYRRNRGPRAI</sequence>
<reference evidence="1" key="1">
    <citation type="journal article" date="2015" name="Nature">
        <title>Complex archaea that bridge the gap between prokaryotes and eukaryotes.</title>
        <authorList>
            <person name="Spang A."/>
            <person name="Saw J.H."/>
            <person name="Jorgensen S.L."/>
            <person name="Zaremba-Niedzwiedzka K."/>
            <person name="Martijn J."/>
            <person name="Lind A.E."/>
            <person name="van Eijk R."/>
            <person name="Schleper C."/>
            <person name="Guy L."/>
            <person name="Ettema T.J."/>
        </authorList>
    </citation>
    <scope>NUCLEOTIDE SEQUENCE</scope>
</reference>
<feature type="non-terminal residue" evidence="1">
    <location>
        <position position="1"/>
    </location>
</feature>
<protein>
    <submittedName>
        <fullName evidence="1">Uncharacterized protein</fullName>
    </submittedName>
</protein>